<dbReference type="SMART" id="SM00034">
    <property type="entry name" value="CLECT"/>
    <property type="match status" value="1"/>
</dbReference>
<dbReference type="InterPro" id="IPR016186">
    <property type="entry name" value="C-type_lectin-like/link_sf"/>
</dbReference>
<dbReference type="Gene3D" id="3.10.100.10">
    <property type="entry name" value="Mannose-Binding Protein A, subunit A"/>
    <property type="match status" value="1"/>
</dbReference>
<gene>
    <name evidence="2" type="ORF">BaRGS_00022366</name>
</gene>
<comment type="caution">
    <text evidence="2">The sequence shown here is derived from an EMBL/GenBank/DDBJ whole genome shotgun (WGS) entry which is preliminary data.</text>
</comment>
<reference evidence="2 3" key="1">
    <citation type="journal article" date="2023" name="Sci. Data">
        <title>Genome assembly of the Korean intertidal mud-creeper Batillaria attramentaria.</title>
        <authorList>
            <person name="Patra A.K."/>
            <person name="Ho P.T."/>
            <person name="Jun S."/>
            <person name="Lee S.J."/>
            <person name="Kim Y."/>
            <person name="Won Y.J."/>
        </authorList>
    </citation>
    <scope>NUCLEOTIDE SEQUENCE [LARGE SCALE GENOMIC DNA]</scope>
    <source>
        <strain evidence="2">Wonlab-2016</strain>
    </source>
</reference>
<evidence type="ECO:0000259" key="1">
    <source>
        <dbReference type="PROSITE" id="PS50041"/>
    </source>
</evidence>
<dbReference type="SUPFAM" id="SSF56436">
    <property type="entry name" value="C-type lectin-like"/>
    <property type="match status" value="1"/>
</dbReference>
<dbReference type="InterPro" id="IPR050111">
    <property type="entry name" value="C-type_lectin/snaclec_domain"/>
</dbReference>
<name>A0ABD0KHP4_9CAEN</name>
<dbReference type="Pfam" id="PF00059">
    <property type="entry name" value="Lectin_C"/>
    <property type="match status" value="1"/>
</dbReference>
<dbReference type="PROSITE" id="PS50041">
    <property type="entry name" value="C_TYPE_LECTIN_2"/>
    <property type="match status" value="1"/>
</dbReference>
<dbReference type="InterPro" id="IPR016187">
    <property type="entry name" value="CTDL_fold"/>
</dbReference>
<evidence type="ECO:0000313" key="2">
    <source>
        <dbReference type="EMBL" id="KAK7486442.1"/>
    </source>
</evidence>
<sequence length="134" mass="15095">MCPPKWNATQQFCYIFIAHSYTWSAASATCAALNARLPEVPSETENNFIANMLRTHGAHSGWLGMEDFATEGEFVWATSQELPEYTNWNSGEPNALVVGDEDEDCVEMIASSGKWNDERCEHSIHRFSVICQKE</sequence>
<protein>
    <recommendedName>
        <fullName evidence="1">C-type lectin domain-containing protein</fullName>
    </recommendedName>
</protein>
<proteinExistence type="predicted"/>
<dbReference type="Proteomes" id="UP001519460">
    <property type="component" value="Unassembled WGS sequence"/>
</dbReference>
<dbReference type="InterPro" id="IPR001304">
    <property type="entry name" value="C-type_lectin-like"/>
</dbReference>
<feature type="domain" description="C-type lectin" evidence="1">
    <location>
        <begin position="9"/>
        <end position="121"/>
    </location>
</feature>
<evidence type="ECO:0000313" key="3">
    <source>
        <dbReference type="Proteomes" id="UP001519460"/>
    </source>
</evidence>
<dbReference type="PANTHER" id="PTHR22803">
    <property type="entry name" value="MANNOSE, PHOSPHOLIPASE, LECTIN RECEPTOR RELATED"/>
    <property type="match status" value="1"/>
</dbReference>
<accession>A0ABD0KHP4</accession>
<organism evidence="2 3">
    <name type="scientific">Batillaria attramentaria</name>
    <dbReference type="NCBI Taxonomy" id="370345"/>
    <lineage>
        <taxon>Eukaryota</taxon>
        <taxon>Metazoa</taxon>
        <taxon>Spiralia</taxon>
        <taxon>Lophotrochozoa</taxon>
        <taxon>Mollusca</taxon>
        <taxon>Gastropoda</taxon>
        <taxon>Caenogastropoda</taxon>
        <taxon>Sorbeoconcha</taxon>
        <taxon>Cerithioidea</taxon>
        <taxon>Batillariidae</taxon>
        <taxon>Batillaria</taxon>
    </lineage>
</organism>
<dbReference type="CDD" id="cd00037">
    <property type="entry name" value="CLECT"/>
    <property type="match status" value="1"/>
</dbReference>
<dbReference type="EMBL" id="JACVVK020000179">
    <property type="protein sequence ID" value="KAK7486442.1"/>
    <property type="molecule type" value="Genomic_DNA"/>
</dbReference>
<keyword evidence="3" id="KW-1185">Reference proteome</keyword>
<dbReference type="AlphaFoldDB" id="A0ABD0KHP4"/>